<organism evidence="4 5">
    <name type="scientific">Moniliophthora roreri</name>
    <name type="common">Frosty pod rot fungus</name>
    <name type="synonym">Monilia roreri</name>
    <dbReference type="NCBI Taxonomy" id="221103"/>
    <lineage>
        <taxon>Eukaryota</taxon>
        <taxon>Fungi</taxon>
        <taxon>Dikarya</taxon>
        <taxon>Basidiomycota</taxon>
        <taxon>Agaricomycotina</taxon>
        <taxon>Agaricomycetes</taxon>
        <taxon>Agaricomycetidae</taxon>
        <taxon>Agaricales</taxon>
        <taxon>Marasmiineae</taxon>
        <taxon>Marasmiaceae</taxon>
        <taxon>Moniliophthora</taxon>
    </lineage>
</organism>
<evidence type="ECO:0000313" key="5">
    <source>
        <dbReference type="Proteomes" id="UP000054988"/>
    </source>
</evidence>
<feature type="compositionally biased region" description="Low complexity" evidence="1">
    <location>
        <begin position="314"/>
        <end position="324"/>
    </location>
</feature>
<keyword evidence="2" id="KW-0472">Membrane</keyword>
<name>A0A0W0G9A0_MONRR</name>
<accession>A0A0W0G9A0</accession>
<evidence type="ECO:0000313" key="4">
    <source>
        <dbReference type="EMBL" id="KTB45138.1"/>
    </source>
</evidence>
<feature type="region of interest" description="Disordered" evidence="1">
    <location>
        <begin position="338"/>
        <end position="372"/>
    </location>
</feature>
<dbReference type="AlphaFoldDB" id="A0A0W0G9A0"/>
<dbReference type="EMBL" id="LATX01000766">
    <property type="protein sequence ID" value="KTB45138.1"/>
    <property type="molecule type" value="Genomic_DNA"/>
</dbReference>
<keyword evidence="2" id="KW-0812">Transmembrane</keyword>
<feature type="region of interest" description="Disordered" evidence="1">
    <location>
        <begin position="415"/>
        <end position="450"/>
    </location>
</feature>
<evidence type="ECO:0000256" key="1">
    <source>
        <dbReference type="SAM" id="MobiDB-lite"/>
    </source>
</evidence>
<sequence length="772" mass="80240">MMLAFTLILAALLPCLTVADSKRDRREFNVNGDHFARQETTPIFPPNTFPPARTSTGAQPSETPILIFGVIDPLTTCELAPITWTFAGPGAPITLTITNVGVEQGSPPTSSGSGNTASNTFSNDIPVPGGGVGAHTQPLFVRNGADVSCLIVSPTGSPSPTAGPTASPTSSGQGSENTSAPVEAAQSHVNAGAIAGGVVGGVALLAIVAAVLLCLRYRRNKAGISGDREGGNNRSGKPGFLGAWGKLGSGSFTDKASGGARANGAGNEAVMSAVGQKASGSDSSIAKSGLALAAGGFSRDGHQRSRSKSGGPTTVNANAASSGTSVSAGVVGSVAGFFGARKTSPPSPPVANRKSKTKKPYYANSRHNSHTESIGGMLSATSTMTSSSAFHGTEDDYAYDERVLGGGVPLSPISAGGSATSSMRDRDLTTSSHGLPVFRSPFSDPETATNDSDSVVYGLHGTIHTHRDSSGVMGVIPIAYEPSSVAPSPSPVPSSNLHYDSTRSSAGAVAGHSSLSSDPPSRRNSRGNRLHTPDDNSSTFERERARTQSHSYSASRDRDSQRGERERAQTLLSMYHPNSPLPHSSTPQSVPETPQNDSLLTFTSSSSDRSSKIQRSKSMHDPSAELYDIPAEPTFMQATQSQPTNDSTNTFGRSRRTPRKPVPSYSLDDPSYFTTAPIDLTPTHKHNNASASSIPSPVSPATPVSPTSTRETATTLRGSEGKHKSHTESISEGQMNVYRQHELLNKDSMGSLKGGKQMMHVLIPDMPPPQRG</sequence>
<reference evidence="4 5" key="1">
    <citation type="submission" date="2015-12" db="EMBL/GenBank/DDBJ databases">
        <title>Draft genome sequence of Moniliophthora roreri, the causal agent of frosty pod rot of cacao.</title>
        <authorList>
            <person name="Aime M.C."/>
            <person name="Diaz-Valderrama J.R."/>
            <person name="Kijpornyongpan T."/>
            <person name="Phillips-Mora W."/>
        </authorList>
    </citation>
    <scope>NUCLEOTIDE SEQUENCE [LARGE SCALE GENOMIC DNA]</scope>
    <source>
        <strain evidence="4 5">MCA 2952</strain>
    </source>
</reference>
<evidence type="ECO:0000256" key="2">
    <source>
        <dbReference type="SAM" id="Phobius"/>
    </source>
</evidence>
<feature type="chain" id="PRO_5006902468" evidence="3">
    <location>
        <begin position="20"/>
        <end position="772"/>
    </location>
</feature>
<feature type="transmembrane region" description="Helical" evidence="2">
    <location>
        <begin position="193"/>
        <end position="215"/>
    </location>
</feature>
<dbReference type="Proteomes" id="UP000054988">
    <property type="component" value="Unassembled WGS sequence"/>
</dbReference>
<feature type="region of interest" description="Disordered" evidence="1">
    <location>
        <begin position="296"/>
        <end position="324"/>
    </location>
</feature>
<feature type="compositionally biased region" description="Polar residues" evidence="1">
    <location>
        <begin position="581"/>
        <end position="596"/>
    </location>
</feature>
<feature type="compositionally biased region" description="Low complexity" evidence="1">
    <location>
        <begin position="105"/>
        <end position="123"/>
    </location>
</feature>
<comment type="caution">
    <text evidence="4">The sequence shown here is derived from an EMBL/GenBank/DDBJ whole genome shotgun (WGS) entry which is preliminary data.</text>
</comment>
<feature type="signal peptide" evidence="3">
    <location>
        <begin position="1"/>
        <end position="19"/>
    </location>
</feature>
<feature type="compositionally biased region" description="Low complexity" evidence="1">
    <location>
        <begin position="597"/>
        <end position="608"/>
    </location>
</feature>
<feature type="compositionally biased region" description="Basic and acidic residues" evidence="1">
    <location>
        <begin position="555"/>
        <end position="568"/>
    </location>
</feature>
<feature type="compositionally biased region" description="Low complexity" evidence="1">
    <location>
        <begin position="153"/>
        <end position="172"/>
    </location>
</feature>
<feature type="compositionally biased region" description="Basic and acidic residues" evidence="1">
    <location>
        <begin position="719"/>
        <end position="729"/>
    </location>
</feature>
<protein>
    <submittedName>
        <fullName evidence="4">Uncharacterized protein</fullName>
    </submittedName>
</protein>
<feature type="region of interest" description="Disordered" evidence="1">
    <location>
        <begin position="103"/>
        <end position="126"/>
    </location>
</feature>
<proteinExistence type="predicted"/>
<feature type="region of interest" description="Disordered" evidence="1">
    <location>
        <begin position="484"/>
        <end position="670"/>
    </location>
</feature>
<feature type="region of interest" description="Disordered" evidence="1">
    <location>
        <begin position="152"/>
        <end position="183"/>
    </location>
</feature>
<feature type="compositionally biased region" description="Polar residues" evidence="1">
    <location>
        <begin position="496"/>
        <end position="505"/>
    </location>
</feature>
<keyword evidence="3" id="KW-0732">Signal</keyword>
<feature type="region of interest" description="Disordered" evidence="1">
    <location>
        <begin position="683"/>
        <end position="735"/>
    </location>
</feature>
<feature type="compositionally biased region" description="Polar residues" evidence="1">
    <location>
        <begin position="636"/>
        <end position="652"/>
    </location>
</feature>
<keyword evidence="2" id="KW-1133">Transmembrane helix</keyword>
<feature type="compositionally biased region" description="Low complexity" evidence="1">
    <location>
        <begin position="689"/>
        <end position="709"/>
    </location>
</feature>
<evidence type="ECO:0000256" key="3">
    <source>
        <dbReference type="SAM" id="SignalP"/>
    </source>
</evidence>
<gene>
    <name evidence="4" type="ORF">WG66_2291</name>
</gene>